<comment type="caution">
    <text evidence="1">The sequence shown here is derived from an EMBL/GenBank/DDBJ whole genome shotgun (WGS) entry which is preliminary data.</text>
</comment>
<organism evidence="1 2">
    <name type="scientific">Candidatus Buchananbacteria bacterium RIFCSPHIGHO2_01_FULL_39_14</name>
    <dbReference type="NCBI Taxonomy" id="1797532"/>
    <lineage>
        <taxon>Bacteria</taxon>
        <taxon>Candidatus Buchananiibacteriota</taxon>
    </lineage>
</organism>
<evidence type="ECO:0000313" key="2">
    <source>
        <dbReference type="Proteomes" id="UP000178930"/>
    </source>
</evidence>
<gene>
    <name evidence="1" type="ORF">A2729_02390</name>
</gene>
<protein>
    <submittedName>
        <fullName evidence="1">Uncharacterized protein</fullName>
    </submittedName>
</protein>
<dbReference type="AlphaFoldDB" id="A0A1G1XT79"/>
<dbReference type="Proteomes" id="UP000178930">
    <property type="component" value="Unassembled WGS sequence"/>
</dbReference>
<name>A0A1G1XT79_9BACT</name>
<proteinExistence type="predicted"/>
<evidence type="ECO:0000313" key="1">
    <source>
        <dbReference type="EMBL" id="OGY43263.1"/>
    </source>
</evidence>
<accession>A0A1G1XT79</accession>
<dbReference type="STRING" id="1797532.A2729_02390"/>
<sequence>MVTRSNGEQVKLVRWFVDRRKRRAGISIPEYNARFIFTDIGGSVVLIPDGRQIIEEGKEACVNVSRPVYRGMVRWAGSILHAERGGLDDE</sequence>
<reference evidence="1 2" key="1">
    <citation type="journal article" date="2016" name="Nat. Commun.">
        <title>Thousands of microbial genomes shed light on interconnected biogeochemical processes in an aquifer system.</title>
        <authorList>
            <person name="Anantharaman K."/>
            <person name="Brown C.T."/>
            <person name="Hug L.A."/>
            <person name="Sharon I."/>
            <person name="Castelle C.J."/>
            <person name="Probst A.J."/>
            <person name="Thomas B.C."/>
            <person name="Singh A."/>
            <person name="Wilkins M.J."/>
            <person name="Karaoz U."/>
            <person name="Brodie E.L."/>
            <person name="Williams K.H."/>
            <person name="Hubbard S.S."/>
            <person name="Banfield J.F."/>
        </authorList>
    </citation>
    <scope>NUCLEOTIDE SEQUENCE [LARGE SCALE GENOMIC DNA]</scope>
</reference>
<dbReference type="EMBL" id="MHIB01000039">
    <property type="protein sequence ID" value="OGY43263.1"/>
    <property type="molecule type" value="Genomic_DNA"/>
</dbReference>